<dbReference type="InterPro" id="IPR050171">
    <property type="entry name" value="MFS_Transporters"/>
</dbReference>
<evidence type="ECO:0000313" key="11">
    <source>
        <dbReference type="Proteomes" id="UP000324585"/>
    </source>
</evidence>
<feature type="compositionally biased region" description="Basic residues" evidence="7">
    <location>
        <begin position="51"/>
        <end position="63"/>
    </location>
</feature>
<proteinExistence type="predicted"/>
<feature type="transmembrane region" description="Helical" evidence="8">
    <location>
        <begin position="587"/>
        <end position="611"/>
    </location>
</feature>
<feature type="transmembrane region" description="Helical" evidence="8">
    <location>
        <begin position="277"/>
        <end position="298"/>
    </location>
</feature>
<evidence type="ECO:0000256" key="5">
    <source>
        <dbReference type="ARBA" id="ARBA00022989"/>
    </source>
</evidence>
<dbReference type="AlphaFoldDB" id="A0A5J4Z5P0"/>
<evidence type="ECO:0000256" key="7">
    <source>
        <dbReference type="SAM" id="MobiDB-lite"/>
    </source>
</evidence>
<keyword evidence="6 8" id="KW-0472">Membrane</keyword>
<accession>A0A5J4Z5P0</accession>
<feature type="region of interest" description="Disordered" evidence="7">
    <location>
        <begin position="1"/>
        <end position="73"/>
    </location>
</feature>
<feature type="domain" description="Major facilitator superfamily (MFS) profile" evidence="9">
    <location>
        <begin position="239"/>
        <end position="648"/>
    </location>
</feature>
<feature type="transmembrane region" description="Helical" evidence="8">
    <location>
        <begin position="460"/>
        <end position="478"/>
    </location>
</feature>
<evidence type="ECO:0000256" key="2">
    <source>
        <dbReference type="ARBA" id="ARBA00022448"/>
    </source>
</evidence>
<feature type="transmembrane region" description="Helical" evidence="8">
    <location>
        <begin position="404"/>
        <end position="427"/>
    </location>
</feature>
<dbReference type="InterPro" id="IPR011701">
    <property type="entry name" value="MFS"/>
</dbReference>
<feature type="transmembrane region" description="Helical" evidence="8">
    <location>
        <begin position="241"/>
        <end position="265"/>
    </location>
</feature>
<dbReference type="Gene3D" id="1.20.1250.20">
    <property type="entry name" value="MFS general substrate transporter like domains"/>
    <property type="match status" value="1"/>
</dbReference>
<organism evidence="10 11">
    <name type="scientific">Porphyridium purpureum</name>
    <name type="common">Red alga</name>
    <name type="synonym">Porphyridium cruentum</name>
    <dbReference type="NCBI Taxonomy" id="35688"/>
    <lineage>
        <taxon>Eukaryota</taxon>
        <taxon>Rhodophyta</taxon>
        <taxon>Bangiophyceae</taxon>
        <taxon>Porphyridiales</taxon>
        <taxon>Porphyridiaceae</taxon>
        <taxon>Porphyridium</taxon>
    </lineage>
</organism>
<feature type="transmembrane region" description="Helical" evidence="8">
    <location>
        <begin position="329"/>
        <end position="352"/>
    </location>
</feature>
<protein>
    <recommendedName>
        <fullName evidence="9">Major facilitator superfamily (MFS) profile domain-containing protein</fullName>
    </recommendedName>
</protein>
<evidence type="ECO:0000256" key="3">
    <source>
        <dbReference type="ARBA" id="ARBA00022475"/>
    </source>
</evidence>
<feature type="transmembrane region" description="Helical" evidence="8">
    <location>
        <begin position="498"/>
        <end position="520"/>
    </location>
</feature>
<dbReference type="OMA" id="PRELWVI"/>
<keyword evidence="4 8" id="KW-0812">Transmembrane</keyword>
<evidence type="ECO:0000259" key="9">
    <source>
        <dbReference type="PROSITE" id="PS50850"/>
    </source>
</evidence>
<evidence type="ECO:0000256" key="8">
    <source>
        <dbReference type="SAM" id="Phobius"/>
    </source>
</evidence>
<dbReference type="PANTHER" id="PTHR23517:SF3">
    <property type="entry name" value="INTEGRAL MEMBRANE TRANSPORT PROTEIN"/>
    <property type="match status" value="1"/>
</dbReference>
<reference evidence="11" key="1">
    <citation type="journal article" date="2019" name="Nat. Commun.">
        <title>Expansion of phycobilisome linker gene families in mesophilic red algae.</title>
        <authorList>
            <person name="Lee J."/>
            <person name="Kim D."/>
            <person name="Bhattacharya D."/>
            <person name="Yoon H.S."/>
        </authorList>
    </citation>
    <scope>NUCLEOTIDE SEQUENCE [LARGE SCALE GENOMIC DNA]</scope>
    <source>
        <strain evidence="11">CCMP 1328</strain>
    </source>
</reference>
<dbReference type="PROSITE" id="PS50850">
    <property type="entry name" value="MFS"/>
    <property type="match status" value="1"/>
</dbReference>
<dbReference type="OrthoDB" id="566532at2759"/>
<evidence type="ECO:0000313" key="10">
    <source>
        <dbReference type="EMBL" id="KAA8498560.1"/>
    </source>
</evidence>
<keyword evidence="2" id="KW-0813">Transport</keyword>
<name>A0A5J4Z5P0_PORPP</name>
<dbReference type="PANTHER" id="PTHR23517">
    <property type="entry name" value="RESISTANCE PROTEIN MDTM, PUTATIVE-RELATED-RELATED"/>
    <property type="match status" value="1"/>
</dbReference>
<sequence length="688" mass="76110">MADEKTPLTQAPLDAAAAPAGARTGRTVGLPPVNAPSAAPAAQAAGAQHGPNRHLHRQHHAKKSFLNPGGEATSWVPFPVPEMASSFDVRPRLRQYQLMQQQQQQRNAQHGTAGLSAAYGRSYASVYEDSDDEDASQELDEEEEDEDEGEEQQDGALSDAAAQGATQEEIDLLLKKRQSDAAKGPKLEGKMYMRTASFRPPDNVIQSTWKKFRRGAKRLHRAARKSFGRWNELRDAPRELWVIYIMKFLSSYSYFSFALVLTMYLTDEFGMDDTEAGWAYGSYGLMSTVFGVVCGWVIDLMGVRQSLIIGALVGCSARLVLALTSSRFVVLATLYIFLPFAECLGIPILSIGIKRYTNAANRTFAFSFYYSIMNIAALIAGPLVDIVRGLFPQGLQVAGYDLSALRVVLLTSAISTFLMILAVWMGVREIEVDDDGNVVEFEPNKQSAWDSTMEVLRSVAFWRLTLFTFLMVGVRLVFRHVDATLPKYLTREFGPSAPFGLVYAINPFLIIFFVPVIGMMTREVDSYTMIVVGSYVSAIAPFWICLGNHYWAVFLFMFTLSVGEAIYSPRTYEYVLSLSSSGQEGLYSSLASAPLFSVKLIVGGMSGWLLTQYCPLHGERHSATLWAIVGASSLVSPILMTLMWELINPTKPQEETDEDKERHAVVVPPQKVSNTKSTTTAPIVIQND</sequence>
<gene>
    <name evidence="10" type="ORF">FVE85_6145</name>
</gene>
<evidence type="ECO:0000256" key="4">
    <source>
        <dbReference type="ARBA" id="ARBA00022692"/>
    </source>
</evidence>
<feature type="compositionally biased region" description="Acidic residues" evidence="7">
    <location>
        <begin position="128"/>
        <end position="153"/>
    </location>
</feature>
<feature type="transmembrane region" description="Helical" evidence="8">
    <location>
        <begin position="364"/>
        <end position="384"/>
    </location>
</feature>
<feature type="region of interest" description="Disordered" evidence="7">
    <location>
        <begin position="652"/>
        <end position="679"/>
    </location>
</feature>
<feature type="transmembrane region" description="Helical" evidence="8">
    <location>
        <begin position="527"/>
        <end position="544"/>
    </location>
</feature>
<keyword evidence="5 8" id="KW-1133">Transmembrane helix</keyword>
<dbReference type="GO" id="GO:0022857">
    <property type="term" value="F:transmembrane transporter activity"/>
    <property type="evidence" value="ECO:0007669"/>
    <property type="project" value="InterPro"/>
</dbReference>
<dbReference type="Pfam" id="PF07690">
    <property type="entry name" value="MFS_1"/>
    <property type="match status" value="1"/>
</dbReference>
<dbReference type="GO" id="GO:0005886">
    <property type="term" value="C:plasma membrane"/>
    <property type="evidence" value="ECO:0007669"/>
    <property type="project" value="UniProtKB-SubCell"/>
</dbReference>
<evidence type="ECO:0000256" key="1">
    <source>
        <dbReference type="ARBA" id="ARBA00004651"/>
    </source>
</evidence>
<keyword evidence="11" id="KW-1185">Reference proteome</keyword>
<dbReference type="Proteomes" id="UP000324585">
    <property type="component" value="Unassembled WGS sequence"/>
</dbReference>
<comment type="subcellular location">
    <subcellularLocation>
        <location evidence="1">Cell membrane</location>
        <topology evidence="1">Multi-pass membrane protein</topology>
    </subcellularLocation>
</comment>
<comment type="caution">
    <text evidence="10">The sequence shown here is derived from an EMBL/GenBank/DDBJ whole genome shotgun (WGS) entry which is preliminary data.</text>
</comment>
<dbReference type="InterPro" id="IPR036259">
    <property type="entry name" value="MFS_trans_sf"/>
</dbReference>
<feature type="transmembrane region" description="Helical" evidence="8">
    <location>
        <begin position="305"/>
        <end position="323"/>
    </location>
</feature>
<dbReference type="EMBL" id="VRMN01000001">
    <property type="protein sequence ID" value="KAA8498560.1"/>
    <property type="molecule type" value="Genomic_DNA"/>
</dbReference>
<keyword evidence="3" id="KW-1003">Cell membrane</keyword>
<dbReference type="InterPro" id="IPR020846">
    <property type="entry name" value="MFS_dom"/>
</dbReference>
<evidence type="ECO:0000256" key="6">
    <source>
        <dbReference type="ARBA" id="ARBA00023136"/>
    </source>
</evidence>
<feature type="region of interest" description="Disordered" evidence="7">
    <location>
        <begin position="127"/>
        <end position="162"/>
    </location>
</feature>
<dbReference type="SUPFAM" id="SSF103473">
    <property type="entry name" value="MFS general substrate transporter"/>
    <property type="match status" value="1"/>
</dbReference>
<feature type="transmembrane region" description="Helical" evidence="8">
    <location>
        <begin position="623"/>
        <end position="644"/>
    </location>
</feature>
<feature type="compositionally biased region" description="Low complexity" evidence="7">
    <location>
        <begin position="7"/>
        <end position="47"/>
    </location>
</feature>